<evidence type="ECO:0000313" key="2">
    <source>
        <dbReference type="Proteomes" id="UP000187455"/>
    </source>
</evidence>
<keyword evidence="2" id="KW-1185">Reference proteome</keyword>
<reference evidence="1 2" key="1">
    <citation type="journal article" date="2016" name="Mol. Biol. Evol.">
        <title>Genome-Wide Survey of Gut Fungi (Harpellales) Reveals the First Horizontally Transferred Ubiquitin Gene from a Mosquito Host.</title>
        <authorList>
            <person name="Wang Y."/>
            <person name="White M.M."/>
            <person name="Kvist S."/>
            <person name="Moncalvo J.M."/>
        </authorList>
    </citation>
    <scope>NUCLEOTIDE SEQUENCE [LARGE SCALE GENOMIC DNA]</scope>
    <source>
        <strain evidence="1 2">ALG-7-W6</strain>
    </source>
</reference>
<dbReference type="AlphaFoldDB" id="A0A1R0GLL1"/>
<accession>A0A1R0GLL1</accession>
<protein>
    <submittedName>
        <fullName evidence="1">Uncharacterized protein</fullName>
    </submittedName>
</protein>
<evidence type="ECO:0000313" key="1">
    <source>
        <dbReference type="EMBL" id="OLY77769.1"/>
    </source>
</evidence>
<dbReference type="Proteomes" id="UP000187455">
    <property type="component" value="Unassembled WGS sequence"/>
</dbReference>
<proteinExistence type="predicted"/>
<name>A0A1R0GLL1_9FUNG</name>
<organism evidence="1 2">
    <name type="scientific">Smittium mucronatum</name>
    <dbReference type="NCBI Taxonomy" id="133383"/>
    <lineage>
        <taxon>Eukaryota</taxon>
        <taxon>Fungi</taxon>
        <taxon>Fungi incertae sedis</taxon>
        <taxon>Zoopagomycota</taxon>
        <taxon>Kickxellomycotina</taxon>
        <taxon>Harpellomycetes</taxon>
        <taxon>Harpellales</taxon>
        <taxon>Legeriomycetaceae</taxon>
        <taxon>Smittium</taxon>
    </lineage>
</organism>
<dbReference type="EMBL" id="LSSL01007684">
    <property type="protein sequence ID" value="OLY77769.1"/>
    <property type="molecule type" value="Genomic_DNA"/>
</dbReference>
<sequence length="118" mass="13939">MLSRCMDRATLKTDLKSIEEILECFFRNFEKKSIKMQLMMLLIFLYAMDVPREYIRKKMIIENFKSNIPFRMKSGSLLGSEINKLNLQESLNLDFGIERKIDKRVTKYSSGQGTQKKN</sequence>
<comment type="caution">
    <text evidence="1">The sequence shown here is derived from an EMBL/GenBank/DDBJ whole genome shotgun (WGS) entry which is preliminary data.</text>
</comment>
<gene>
    <name evidence="1" type="ORF">AYI68_g8194</name>
</gene>